<dbReference type="EMBL" id="CP114768">
    <property type="protein sequence ID" value="WBA44194.1"/>
    <property type="molecule type" value="Genomic_DNA"/>
</dbReference>
<keyword evidence="3" id="KW-1185">Reference proteome</keyword>
<sequence>MGILLAFVGYSWTRSFTTPETYLIPSGYRGRVLVIFNQLDGQKPELERGRRIYHIPSSGVLFTQFADEQGFIDQQYYYRTPTGQRQRLGVLNTRSFNEEWTTVKNANEPPRDSLAVFNPGTMGTFGDAQDSRRRVFLELSVGTYNELEHFKEVSTDRLDSLQQAFRKSRR</sequence>
<feature type="domain" description="DUF6843" evidence="1">
    <location>
        <begin position="17"/>
        <end position="94"/>
    </location>
</feature>
<evidence type="ECO:0000313" key="3">
    <source>
        <dbReference type="Proteomes" id="UP001211005"/>
    </source>
</evidence>
<dbReference type="Pfam" id="PF20862">
    <property type="entry name" value="DUF6843"/>
    <property type="match status" value="1"/>
</dbReference>
<organism evidence="2 3">
    <name type="scientific">Hymenobacter canadensis</name>
    <dbReference type="NCBI Taxonomy" id="2999067"/>
    <lineage>
        <taxon>Bacteria</taxon>
        <taxon>Pseudomonadati</taxon>
        <taxon>Bacteroidota</taxon>
        <taxon>Cytophagia</taxon>
        <taxon>Cytophagales</taxon>
        <taxon>Hymenobacteraceae</taxon>
        <taxon>Hymenobacter</taxon>
    </lineage>
</organism>
<keyword evidence="2" id="KW-0614">Plasmid</keyword>
<accession>A0ABY7LUX4</accession>
<dbReference type="RefSeq" id="WP_269562222.1">
    <property type="nucleotide sequence ID" value="NZ_CP114768.1"/>
</dbReference>
<gene>
    <name evidence="2" type="ORF">O3303_20110</name>
</gene>
<reference evidence="2 3" key="1">
    <citation type="submission" date="2022-12" db="EMBL/GenBank/DDBJ databases">
        <title>Hymenobacter canadensis sp. nov. isolated from lake water of the Cambridge Bay, Canada.</title>
        <authorList>
            <person name="Kim W.H."/>
            <person name="Lee Y.M."/>
        </authorList>
    </citation>
    <scope>NUCLEOTIDE SEQUENCE [LARGE SCALE GENOMIC DNA]</scope>
    <source>
        <strain evidence="2 3">PAMC 29467</strain>
        <plasmid evidence="2 3">unnamed1</plasmid>
    </source>
</reference>
<name>A0ABY7LUX4_9BACT</name>
<dbReference type="InterPro" id="IPR049293">
    <property type="entry name" value="DUF6843"/>
</dbReference>
<evidence type="ECO:0000313" key="2">
    <source>
        <dbReference type="EMBL" id="WBA44194.1"/>
    </source>
</evidence>
<protein>
    <recommendedName>
        <fullName evidence="1">DUF6843 domain-containing protein</fullName>
    </recommendedName>
</protein>
<geneLocation type="plasmid" evidence="2 3">
    <name>unnamed1</name>
</geneLocation>
<evidence type="ECO:0000259" key="1">
    <source>
        <dbReference type="Pfam" id="PF20862"/>
    </source>
</evidence>
<dbReference type="Proteomes" id="UP001211005">
    <property type="component" value="Plasmid unnamed1"/>
</dbReference>
<proteinExistence type="predicted"/>